<sequence length="116" mass="12672">MQAMNLPSSRVKEDGPLPDALEGPTRHVLTEAEQSGLDVVPSRLAPRSDTQDLTPESTTAQASRIVITLIKYAQSDSSIRNDGPTVAQVKTYVAGQVRRWERVTTEFVASPTTEYS</sequence>
<dbReference type="AlphaFoldDB" id="A0A6A3HBB6"/>
<reference evidence="2 3" key="1">
    <citation type="submission" date="2018-09" db="EMBL/GenBank/DDBJ databases">
        <title>Genomic investigation of the strawberry pathogen Phytophthora fragariae indicates pathogenicity is determined by transcriptional variation in three key races.</title>
        <authorList>
            <person name="Adams T.M."/>
            <person name="Armitage A.D."/>
            <person name="Sobczyk M.K."/>
            <person name="Bates H.J."/>
            <person name="Dunwell J.M."/>
            <person name="Nellist C.F."/>
            <person name="Harrison R.J."/>
        </authorList>
    </citation>
    <scope>NUCLEOTIDE SEQUENCE [LARGE SCALE GENOMIC DNA]</scope>
    <source>
        <strain evidence="2 3">SCRP249</strain>
    </source>
</reference>
<feature type="region of interest" description="Disordered" evidence="1">
    <location>
        <begin position="1"/>
        <end position="60"/>
    </location>
</feature>
<gene>
    <name evidence="2" type="ORF">PR001_g28498</name>
</gene>
<dbReference type="Proteomes" id="UP000429607">
    <property type="component" value="Unassembled WGS sequence"/>
</dbReference>
<name>A0A6A3HBB6_9STRA</name>
<evidence type="ECO:0000256" key="1">
    <source>
        <dbReference type="SAM" id="MobiDB-lite"/>
    </source>
</evidence>
<protein>
    <submittedName>
        <fullName evidence="2">Uncharacterized protein</fullName>
    </submittedName>
</protein>
<comment type="caution">
    <text evidence="2">The sequence shown here is derived from an EMBL/GenBank/DDBJ whole genome shotgun (WGS) entry which is preliminary data.</text>
</comment>
<organism evidence="2 3">
    <name type="scientific">Phytophthora rubi</name>
    <dbReference type="NCBI Taxonomy" id="129364"/>
    <lineage>
        <taxon>Eukaryota</taxon>
        <taxon>Sar</taxon>
        <taxon>Stramenopiles</taxon>
        <taxon>Oomycota</taxon>
        <taxon>Peronosporomycetes</taxon>
        <taxon>Peronosporales</taxon>
        <taxon>Peronosporaceae</taxon>
        <taxon>Phytophthora</taxon>
    </lineage>
</organism>
<dbReference type="EMBL" id="QXFV01005145">
    <property type="protein sequence ID" value="KAE8966143.1"/>
    <property type="molecule type" value="Genomic_DNA"/>
</dbReference>
<accession>A0A6A3HBB6</accession>
<evidence type="ECO:0000313" key="3">
    <source>
        <dbReference type="Proteomes" id="UP000429607"/>
    </source>
</evidence>
<feature type="compositionally biased region" description="Polar residues" evidence="1">
    <location>
        <begin position="51"/>
        <end position="60"/>
    </location>
</feature>
<proteinExistence type="predicted"/>
<evidence type="ECO:0000313" key="2">
    <source>
        <dbReference type="EMBL" id="KAE8966143.1"/>
    </source>
</evidence>